<reference evidence="1 2" key="1">
    <citation type="journal article" date="2019" name="Nat. Ecol. Evol.">
        <title>Megaphylogeny resolves global patterns of mushroom evolution.</title>
        <authorList>
            <person name="Varga T."/>
            <person name="Krizsan K."/>
            <person name="Foldi C."/>
            <person name="Dima B."/>
            <person name="Sanchez-Garcia M."/>
            <person name="Sanchez-Ramirez S."/>
            <person name="Szollosi G.J."/>
            <person name="Szarkandi J.G."/>
            <person name="Papp V."/>
            <person name="Albert L."/>
            <person name="Andreopoulos W."/>
            <person name="Angelini C."/>
            <person name="Antonin V."/>
            <person name="Barry K.W."/>
            <person name="Bougher N.L."/>
            <person name="Buchanan P."/>
            <person name="Buyck B."/>
            <person name="Bense V."/>
            <person name="Catcheside P."/>
            <person name="Chovatia M."/>
            <person name="Cooper J."/>
            <person name="Damon W."/>
            <person name="Desjardin D."/>
            <person name="Finy P."/>
            <person name="Geml J."/>
            <person name="Haridas S."/>
            <person name="Hughes K."/>
            <person name="Justo A."/>
            <person name="Karasinski D."/>
            <person name="Kautmanova I."/>
            <person name="Kiss B."/>
            <person name="Kocsube S."/>
            <person name="Kotiranta H."/>
            <person name="LaButti K.M."/>
            <person name="Lechner B.E."/>
            <person name="Liimatainen K."/>
            <person name="Lipzen A."/>
            <person name="Lukacs Z."/>
            <person name="Mihaltcheva S."/>
            <person name="Morgado L.N."/>
            <person name="Niskanen T."/>
            <person name="Noordeloos M.E."/>
            <person name="Ohm R.A."/>
            <person name="Ortiz-Santana B."/>
            <person name="Ovrebo C."/>
            <person name="Racz N."/>
            <person name="Riley R."/>
            <person name="Savchenko A."/>
            <person name="Shiryaev A."/>
            <person name="Soop K."/>
            <person name="Spirin V."/>
            <person name="Szebenyi C."/>
            <person name="Tomsovsky M."/>
            <person name="Tulloss R.E."/>
            <person name="Uehling J."/>
            <person name="Grigoriev I.V."/>
            <person name="Vagvolgyi C."/>
            <person name="Papp T."/>
            <person name="Martin F.M."/>
            <person name="Miettinen O."/>
            <person name="Hibbett D.S."/>
            <person name="Nagy L.G."/>
        </authorList>
    </citation>
    <scope>NUCLEOTIDE SEQUENCE [LARGE SCALE GENOMIC DNA]</scope>
    <source>
        <strain evidence="1 2">NL-1719</strain>
    </source>
</reference>
<name>A0ACD3A8V9_9AGAR</name>
<dbReference type="EMBL" id="ML208625">
    <property type="protein sequence ID" value="TFK61844.1"/>
    <property type="molecule type" value="Genomic_DNA"/>
</dbReference>
<evidence type="ECO:0000313" key="2">
    <source>
        <dbReference type="Proteomes" id="UP000308600"/>
    </source>
</evidence>
<organism evidence="1 2">
    <name type="scientific">Pluteus cervinus</name>
    <dbReference type="NCBI Taxonomy" id="181527"/>
    <lineage>
        <taxon>Eukaryota</taxon>
        <taxon>Fungi</taxon>
        <taxon>Dikarya</taxon>
        <taxon>Basidiomycota</taxon>
        <taxon>Agaricomycotina</taxon>
        <taxon>Agaricomycetes</taxon>
        <taxon>Agaricomycetidae</taxon>
        <taxon>Agaricales</taxon>
        <taxon>Pluteineae</taxon>
        <taxon>Pluteaceae</taxon>
        <taxon>Pluteus</taxon>
    </lineage>
</organism>
<protein>
    <submittedName>
        <fullName evidence="1">Uncharacterized protein</fullName>
    </submittedName>
</protein>
<dbReference type="Proteomes" id="UP000308600">
    <property type="component" value="Unassembled WGS sequence"/>
</dbReference>
<evidence type="ECO:0000313" key="1">
    <source>
        <dbReference type="EMBL" id="TFK61844.1"/>
    </source>
</evidence>
<proteinExistence type="predicted"/>
<gene>
    <name evidence="1" type="ORF">BDN72DRAFT_423567</name>
</gene>
<sequence length="149" mass="16441">MSTTTDFFVYNHTGLTLTQWRINAGPGTVLPHLQTGPFKSELRLGIWSVYEFKLHGHDGTEVDGFQVIVTPSSNVRAQSLRRGLQIRVYRFIACWNIVVYSAGLGFPTVAELGFEPSSATEFAQGEFELSGYDGVTMETLEAKAATTTE</sequence>
<keyword evidence="2" id="KW-1185">Reference proteome</keyword>
<accession>A0ACD3A8V9</accession>